<dbReference type="STRING" id="188477.A0A433TPP3"/>
<keyword evidence="3" id="KW-0732">Signal</keyword>
<feature type="region of interest" description="Disordered" evidence="2">
    <location>
        <begin position="299"/>
        <end position="320"/>
    </location>
</feature>
<evidence type="ECO:0000256" key="2">
    <source>
        <dbReference type="SAM" id="MobiDB-lite"/>
    </source>
</evidence>
<dbReference type="InterPro" id="IPR002181">
    <property type="entry name" value="Fibrinogen_a/b/g_C_dom"/>
</dbReference>
<evidence type="ECO:0000313" key="5">
    <source>
        <dbReference type="EMBL" id="RUS83466.1"/>
    </source>
</evidence>
<evidence type="ECO:0000313" key="6">
    <source>
        <dbReference type="Proteomes" id="UP000271974"/>
    </source>
</evidence>
<gene>
    <name evidence="5" type="ORF">EGW08_008782</name>
</gene>
<feature type="domain" description="Fibrinogen C-terminal" evidence="4">
    <location>
        <begin position="150"/>
        <end position="377"/>
    </location>
</feature>
<dbReference type="PROSITE" id="PS51406">
    <property type="entry name" value="FIBRINOGEN_C_2"/>
    <property type="match status" value="1"/>
</dbReference>
<protein>
    <recommendedName>
        <fullName evidence="4">Fibrinogen C-terminal domain-containing protein</fullName>
    </recommendedName>
</protein>
<dbReference type="InterPro" id="IPR050373">
    <property type="entry name" value="Fibrinogen_C-term_domain"/>
</dbReference>
<dbReference type="Pfam" id="PF00147">
    <property type="entry name" value="Fibrinogen_C"/>
    <property type="match status" value="1"/>
</dbReference>
<dbReference type="PANTHER" id="PTHR19143">
    <property type="entry name" value="FIBRINOGEN/TENASCIN/ANGIOPOEITIN"/>
    <property type="match status" value="1"/>
</dbReference>
<dbReference type="InterPro" id="IPR036056">
    <property type="entry name" value="Fibrinogen-like_C"/>
</dbReference>
<feature type="signal peptide" evidence="3">
    <location>
        <begin position="1"/>
        <end position="19"/>
    </location>
</feature>
<dbReference type="SUPFAM" id="SSF56496">
    <property type="entry name" value="Fibrinogen C-terminal domain-like"/>
    <property type="match status" value="1"/>
</dbReference>
<name>A0A433TPP3_ELYCH</name>
<dbReference type="OrthoDB" id="6121324at2759"/>
<keyword evidence="6" id="KW-1185">Reference proteome</keyword>
<comment type="caution">
    <text evidence="5">The sequence shown here is derived from an EMBL/GenBank/DDBJ whole genome shotgun (WGS) entry which is preliminary data.</text>
</comment>
<dbReference type="InterPro" id="IPR020837">
    <property type="entry name" value="Fibrinogen_CS"/>
</dbReference>
<dbReference type="EMBL" id="RQTK01000242">
    <property type="protein sequence ID" value="RUS83466.1"/>
    <property type="molecule type" value="Genomic_DNA"/>
</dbReference>
<keyword evidence="1" id="KW-1015">Disulfide bond</keyword>
<feature type="chain" id="PRO_5019213177" description="Fibrinogen C-terminal domain-containing protein" evidence="3">
    <location>
        <begin position="20"/>
        <end position="377"/>
    </location>
</feature>
<sequence length="377" mass="41668">MAQALRACVLLCLIMLGEGARGHDTGTADLAAAISAQVAESVKQVLTQALADMEVKVGAAERRLGQTVLSFQEQLRERYDDIDQRLSTVQSFVGSMQNTSNTAARNSPSTGHIELGLASQNDTSFVTRSDLETLLAVSESRRSRDLKSMLSHFVVSNACEKGMLAFLTPTFPYPVTFPKNTLSFPFPCDGVTDGGGWIIIQRRAAGNTDFNRTWADYKHGFGSFDSDFWLGNDKIYTITRRGTYELLVEMRYNGTRAYAHYDRFSIADENHQEVEHSGYSRRTTSRSYKLSLGAYSGDAGDSLRESDGQAFSTRDRDRDASPGNCALEYGGGWWFVGCGYSCLNGRWGADSNKGVEWRELTGGRSVAFSEMKIRRVS</sequence>
<accession>A0A433TPP3</accession>
<evidence type="ECO:0000256" key="3">
    <source>
        <dbReference type="SAM" id="SignalP"/>
    </source>
</evidence>
<dbReference type="CDD" id="cd00087">
    <property type="entry name" value="FReD"/>
    <property type="match status" value="1"/>
</dbReference>
<dbReference type="InterPro" id="IPR014716">
    <property type="entry name" value="Fibrinogen_a/b/g_C_1"/>
</dbReference>
<evidence type="ECO:0000256" key="1">
    <source>
        <dbReference type="ARBA" id="ARBA00023157"/>
    </source>
</evidence>
<dbReference type="SMART" id="SM00186">
    <property type="entry name" value="FBG"/>
    <property type="match status" value="1"/>
</dbReference>
<dbReference type="Gene3D" id="3.90.215.10">
    <property type="entry name" value="Gamma Fibrinogen, chain A, domain 1"/>
    <property type="match status" value="1"/>
</dbReference>
<dbReference type="AlphaFoldDB" id="A0A433TPP3"/>
<feature type="compositionally biased region" description="Basic and acidic residues" evidence="2">
    <location>
        <begin position="301"/>
        <end position="320"/>
    </location>
</feature>
<proteinExistence type="predicted"/>
<dbReference type="GO" id="GO:0005615">
    <property type="term" value="C:extracellular space"/>
    <property type="evidence" value="ECO:0007669"/>
    <property type="project" value="TreeGrafter"/>
</dbReference>
<reference evidence="5 6" key="1">
    <citation type="submission" date="2019-01" db="EMBL/GenBank/DDBJ databases">
        <title>A draft genome assembly of the solar-powered sea slug Elysia chlorotica.</title>
        <authorList>
            <person name="Cai H."/>
            <person name="Li Q."/>
            <person name="Fang X."/>
            <person name="Li J."/>
            <person name="Curtis N.E."/>
            <person name="Altenburger A."/>
            <person name="Shibata T."/>
            <person name="Feng M."/>
            <person name="Maeda T."/>
            <person name="Schwartz J.A."/>
            <person name="Shigenobu S."/>
            <person name="Lundholm N."/>
            <person name="Nishiyama T."/>
            <person name="Yang H."/>
            <person name="Hasebe M."/>
            <person name="Li S."/>
            <person name="Pierce S.K."/>
            <person name="Wang J."/>
        </authorList>
    </citation>
    <scope>NUCLEOTIDE SEQUENCE [LARGE SCALE GENOMIC DNA]</scope>
    <source>
        <strain evidence="5">EC2010</strain>
        <tissue evidence="5">Whole organism of an adult</tissue>
    </source>
</reference>
<dbReference type="Proteomes" id="UP000271974">
    <property type="component" value="Unassembled WGS sequence"/>
</dbReference>
<dbReference type="PROSITE" id="PS00514">
    <property type="entry name" value="FIBRINOGEN_C_1"/>
    <property type="match status" value="1"/>
</dbReference>
<organism evidence="5 6">
    <name type="scientific">Elysia chlorotica</name>
    <name type="common">Eastern emerald elysia</name>
    <name type="synonym">Sea slug</name>
    <dbReference type="NCBI Taxonomy" id="188477"/>
    <lineage>
        <taxon>Eukaryota</taxon>
        <taxon>Metazoa</taxon>
        <taxon>Spiralia</taxon>
        <taxon>Lophotrochozoa</taxon>
        <taxon>Mollusca</taxon>
        <taxon>Gastropoda</taxon>
        <taxon>Heterobranchia</taxon>
        <taxon>Euthyneura</taxon>
        <taxon>Panpulmonata</taxon>
        <taxon>Sacoglossa</taxon>
        <taxon>Placobranchoidea</taxon>
        <taxon>Plakobranchidae</taxon>
        <taxon>Elysia</taxon>
    </lineage>
</organism>
<evidence type="ECO:0000259" key="4">
    <source>
        <dbReference type="PROSITE" id="PS51406"/>
    </source>
</evidence>